<comment type="caution">
    <text evidence="2">The sequence shown here is derived from an EMBL/GenBank/DDBJ whole genome shotgun (WGS) entry which is preliminary data.</text>
</comment>
<protein>
    <submittedName>
        <fullName evidence="2">Uncharacterized protein</fullName>
    </submittedName>
</protein>
<dbReference type="EMBL" id="QPFP01000042">
    <property type="protein sequence ID" value="TEB27183.1"/>
    <property type="molecule type" value="Genomic_DNA"/>
</dbReference>
<name>A0A4Y7SZ91_COPMI</name>
<organism evidence="2 3">
    <name type="scientific">Coprinellus micaceus</name>
    <name type="common">Glistening ink-cap mushroom</name>
    <name type="synonym">Coprinus micaceus</name>
    <dbReference type="NCBI Taxonomy" id="71717"/>
    <lineage>
        <taxon>Eukaryota</taxon>
        <taxon>Fungi</taxon>
        <taxon>Dikarya</taxon>
        <taxon>Basidiomycota</taxon>
        <taxon>Agaricomycotina</taxon>
        <taxon>Agaricomycetes</taxon>
        <taxon>Agaricomycetidae</taxon>
        <taxon>Agaricales</taxon>
        <taxon>Agaricineae</taxon>
        <taxon>Psathyrellaceae</taxon>
        <taxon>Coprinellus</taxon>
    </lineage>
</organism>
<accession>A0A4Y7SZ91</accession>
<dbReference type="Proteomes" id="UP000298030">
    <property type="component" value="Unassembled WGS sequence"/>
</dbReference>
<evidence type="ECO:0000313" key="3">
    <source>
        <dbReference type="Proteomes" id="UP000298030"/>
    </source>
</evidence>
<sequence length="104" mass="10911">MTSSQEAVGPNAGSVGMAFEVHVQRNANTRQLNFGRVYNGAGHGPTASNGGTVGTGRTTGRDTERRNTANTDATSAERQRGGGQEADDRRRTEGVHEGGSVTFF</sequence>
<proteinExistence type="predicted"/>
<feature type="compositionally biased region" description="Basic and acidic residues" evidence="1">
    <location>
        <begin position="75"/>
        <end position="96"/>
    </location>
</feature>
<reference evidence="2 3" key="1">
    <citation type="journal article" date="2019" name="Nat. Ecol. Evol.">
        <title>Megaphylogeny resolves global patterns of mushroom evolution.</title>
        <authorList>
            <person name="Varga T."/>
            <person name="Krizsan K."/>
            <person name="Foldi C."/>
            <person name="Dima B."/>
            <person name="Sanchez-Garcia M."/>
            <person name="Sanchez-Ramirez S."/>
            <person name="Szollosi G.J."/>
            <person name="Szarkandi J.G."/>
            <person name="Papp V."/>
            <person name="Albert L."/>
            <person name="Andreopoulos W."/>
            <person name="Angelini C."/>
            <person name="Antonin V."/>
            <person name="Barry K.W."/>
            <person name="Bougher N.L."/>
            <person name="Buchanan P."/>
            <person name="Buyck B."/>
            <person name="Bense V."/>
            <person name="Catcheside P."/>
            <person name="Chovatia M."/>
            <person name="Cooper J."/>
            <person name="Damon W."/>
            <person name="Desjardin D."/>
            <person name="Finy P."/>
            <person name="Geml J."/>
            <person name="Haridas S."/>
            <person name="Hughes K."/>
            <person name="Justo A."/>
            <person name="Karasinski D."/>
            <person name="Kautmanova I."/>
            <person name="Kiss B."/>
            <person name="Kocsube S."/>
            <person name="Kotiranta H."/>
            <person name="LaButti K.M."/>
            <person name="Lechner B.E."/>
            <person name="Liimatainen K."/>
            <person name="Lipzen A."/>
            <person name="Lukacs Z."/>
            <person name="Mihaltcheva S."/>
            <person name="Morgado L.N."/>
            <person name="Niskanen T."/>
            <person name="Noordeloos M.E."/>
            <person name="Ohm R.A."/>
            <person name="Ortiz-Santana B."/>
            <person name="Ovrebo C."/>
            <person name="Racz N."/>
            <person name="Riley R."/>
            <person name="Savchenko A."/>
            <person name="Shiryaev A."/>
            <person name="Soop K."/>
            <person name="Spirin V."/>
            <person name="Szebenyi C."/>
            <person name="Tomsovsky M."/>
            <person name="Tulloss R.E."/>
            <person name="Uehling J."/>
            <person name="Grigoriev I.V."/>
            <person name="Vagvolgyi C."/>
            <person name="Papp T."/>
            <person name="Martin F.M."/>
            <person name="Miettinen O."/>
            <person name="Hibbett D.S."/>
            <person name="Nagy L.G."/>
        </authorList>
    </citation>
    <scope>NUCLEOTIDE SEQUENCE [LARGE SCALE GENOMIC DNA]</scope>
    <source>
        <strain evidence="2 3">FP101781</strain>
    </source>
</reference>
<feature type="region of interest" description="Disordered" evidence="1">
    <location>
        <begin position="34"/>
        <end position="104"/>
    </location>
</feature>
<dbReference type="AlphaFoldDB" id="A0A4Y7SZ91"/>
<keyword evidence="3" id="KW-1185">Reference proteome</keyword>
<evidence type="ECO:0000256" key="1">
    <source>
        <dbReference type="SAM" id="MobiDB-lite"/>
    </source>
</evidence>
<evidence type="ECO:0000313" key="2">
    <source>
        <dbReference type="EMBL" id="TEB27183.1"/>
    </source>
</evidence>
<gene>
    <name evidence="2" type="ORF">FA13DRAFT_1712754</name>
</gene>